<dbReference type="KEGG" id="bvz:BRAD3257_2788"/>
<evidence type="ECO:0000313" key="2">
    <source>
        <dbReference type="Proteomes" id="UP000246085"/>
    </source>
</evidence>
<gene>
    <name evidence="1" type="ORF">BRAD3257_2788</name>
</gene>
<accession>A0A2U3PXM8</accession>
<proteinExistence type="predicted"/>
<organism evidence="1 2">
    <name type="scientific">Bradyrhizobium vignae</name>
    <dbReference type="NCBI Taxonomy" id="1549949"/>
    <lineage>
        <taxon>Bacteria</taxon>
        <taxon>Pseudomonadati</taxon>
        <taxon>Pseudomonadota</taxon>
        <taxon>Alphaproteobacteria</taxon>
        <taxon>Hyphomicrobiales</taxon>
        <taxon>Nitrobacteraceae</taxon>
        <taxon>Bradyrhizobium</taxon>
    </lineage>
</organism>
<protein>
    <submittedName>
        <fullName evidence="1">Uncharacterized protein</fullName>
    </submittedName>
</protein>
<sequence>MGVTMPAMFELLYREYCRARLTEMRKQLLLTSNRPELLKADCDAADQSSFGTADTQHEVRHGAQS</sequence>
<dbReference type="Proteomes" id="UP000246085">
    <property type="component" value="Chromosome BRAD3257"/>
</dbReference>
<reference evidence="1 2" key="1">
    <citation type="submission" date="2018-03" db="EMBL/GenBank/DDBJ databases">
        <authorList>
            <person name="Gully D."/>
        </authorList>
    </citation>
    <scope>NUCLEOTIDE SEQUENCE [LARGE SCALE GENOMIC DNA]</scope>
    <source>
        <strain evidence="1">ORS3257</strain>
    </source>
</reference>
<name>A0A2U3PXM8_9BRAD</name>
<dbReference type="EMBL" id="LS398110">
    <property type="protein sequence ID" value="SPP93856.1"/>
    <property type="molecule type" value="Genomic_DNA"/>
</dbReference>
<dbReference type="AlphaFoldDB" id="A0A2U3PXM8"/>
<evidence type="ECO:0000313" key="1">
    <source>
        <dbReference type="EMBL" id="SPP93856.1"/>
    </source>
</evidence>